<name>A0A251XDB8_CLAMM</name>
<sequence length="326" mass="33025">MVATTTPPRSRAGAVKGCPSGRWCGRCWGGRGRGVARRVAARGRSSAGGGSATPAGGGSSTPGAAAARDGGPASRRSYAAASSPRRTGEAMGRRSDPGPGAAGATAAGGEAAGADPHAGASAASSCSTVRPQTRPWQMPRPARVASFMERRSVDDAARAVARIRPTGTSSQRHASVSSRSQPVQPGRIPCAASMRRPRHARRPAADRGGDGGVGRGSARGAVPRDLALRERLVHSPDARDLARREHARRPGALGGVDLDEAVGADAAARGDRQLEPGREPVAHAHGVHGDPPLGARIGAHEASRRCTVTASTRSVPCAATTALPVE</sequence>
<comment type="caution">
    <text evidence="2">The sequence shown here is derived from an EMBL/GenBank/DDBJ whole genome shotgun (WGS) entry which is preliminary data.</text>
</comment>
<accession>A0A251XDB8</accession>
<feature type="region of interest" description="Disordered" evidence="1">
    <location>
        <begin position="163"/>
        <end position="260"/>
    </location>
</feature>
<evidence type="ECO:0000256" key="1">
    <source>
        <dbReference type="SAM" id="MobiDB-lite"/>
    </source>
</evidence>
<organism evidence="2 3">
    <name type="scientific">Clavibacter michiganensis subsp. michiganensis</name>
    <dbReference type="NCBI Taxonomy" id="33013"/>
    <lineage>
        <taxon>Bacteria</taxon>
        <taxon>Bacillati</taxon>
        <taxon>Actinomycetota</taxon>
        <taxon>Actinomycetes</taxon>
        <taxon>Micrococcales</taxon>
        <taxon>Microbacteriaceae</taxon>
        <taxon>Clavibacter</taxon>
    </lineage>
</organism>
<dbReference type="Proteomes" id="UP000195062">
    <property type="component" value="Unassembled WGS sequence"/>
</dbReference>
<feature type="compositionally biased region" description="Low complexity" evidence="1">
    <location>
        <begin position="97"/>
        <end position="125"/>
    </location>
</feature>
<gene>
    <name evidence="2" type="ORF">CMMCAS07_18140</name>
</gene>
<feature type="region of interest" description="Disordered" evidence="1">
    <location>
        <begin position="281"/>
        <end position="300"/>
    </location>
</feature>
<feature type="region of interest" description="Disordered" evidence="1">
    <location>
        <begin position="1"/>
        <end position="150"/>
    </location>
</feature>
<feature type="compositionally biased region" description="Low complexity" evidence="1">
    <location>
        <begin position="61"/>
        <end position="85"/>
    </location>
</feature>
<dbReference type="AlphaFoldDB" id="A0A251XDB8"/>
<feature type="compositionally biased region" description="Low complexity" evidence="1">
    <location>
        <begin position="169"/>
        <end position="181"/>
    </location>
</feature>
<dbReference type="EMBL" id="MDHH01000008">
    <property type="protein sequence ID" value="OUE00325.1"/>
    <property type="molecule type" value="Genomic_DNA"/>
</dbReference>
<keyword evidence="3" id="KW-1185">Reference proteome</keyword>
<feature type="compositionally biased region" description="Basic and acidic residues" evidence="1">
    <location>
        <begin position="86"/>
        <end position="96"/>
    </location>
</feature>
<proteinExistence type="predicted"/>
<evidence type="ECO:0000313" key="3">
    <source>
        <dbReference type="Proteomes" id="UP000195062"/>
    </source>
</evidence>
<feature type="compositionally biased region" description="Gly residues" evidence="1">
    <location>
        <begin position="46"/>
        <end position="60"/>
    </location>
</feature>
<feature type="compositionally biased region" description="Basic and acidic residues" evidence="1">
    <location>
        <begin position="226"/>
        <end position="244"/>
    </location>
</feature>
<reference evidence="2 3" key="1">
    <citation type="submission" date="2016-08" db="EMBL/GenBank/DDBJ databases">
        <title>Genome sequence of Clavibacter michiganensis subsp. michiganensis strain CASJ007.</title>
        <authorList>
            <person name="Thapa S.P."/>
            <person name="Coaker G."/>
        </authorList>
    </citation>
    <scope>NUCLEOTIDE SEQUENCE [LARGE SCALE GENOMIC DNA]</scope>
    <source>
        <strain evidence="2">CASJ007</strain>
    </source>
</reference>
<evidence type="ECO:0000313" key="2">
    <source>
        <dbReference type="EMBL" id="OUE00325.1"/>
    </source>
</evidence>
<feature type="compositionally biased region" description="Polar residues" evidence="1">
    <location>
        <begin position="126"/>
        <end position="135"/>
    </location>
</feature>
<protein>
    <submittedName>
        <fullName evidence="2">Uncharacterized protein</fullName>
    </submittedName>
</protein>